<evidence type="ECO:0000313" key="1">
    <source>
        <dbReference type="EMBL" id="EME43248.1"/>
    </source>
</evidence>
<organism evidence="1 2">
    <name type="scientific">Dothistroma septosporum (strain NZE10 / CBS 128990)</name>
    <name type="common">Red band needle blight fungus</name>
    <name type="synonym">Mycosphaerella pini</name>
    <dbReference type="NCBI Taxonomy" id="675120"/>
    <lineage>
        <taxon>Eukaryota</taxon>
        <taxon>Fungi</taxon>
        <taxon>Dikarya</taxon>
        <taxon>Ascomycota</taxon>
        <taxon>Pezizomycotina</taxon>
        <taxon>Dothideomycetes</taxon>
        <taxon>Dothideomycetidae</taxon>
        <taxon>Mycosphaerellales</taxon>
        <taxon>Mycosphaerellaceae</taxon>
        <taxon>Dothistroma</taxon>
    </lineage>
</organism>
<reference evidence="2" key="1">
    <citation type="journal article" date="2012" name="PLoS Genet.">
        <title>The genomes of the fungal plant pathogens Cladosporium fulvum and Dothistroma septosporum reveal adaptation to different hosts and lifestyles but also signatures of common ancestry.</title>
        <authorList>
            <person name="de Wit P.J.G.M."/>
            <person name="van der Burgt A."/>
            <person name="Oekmen B."/>
            <person name="Stergiopoulos I."/>
            <person name="Abd-Elsalam K.A."/>
            <person name="Aerts A.L."/>
            <person name="Bahkali A.H."/>
            <person name="Beenen H.G."/>
            <person name="Chettri P."/>
            <person name="Cox M.P."/>
            <person name="Datema E."/>
            <person name="de Vries R.P."/>
            <person name="Dhillon B."/>
            <person name="Ganley A.R."/>
            <person name="Griffiths S.A."/>
            <person name="Guo Y."/>
            <person name="Hamelin R.C."/>
            <person name="Henrissat B."/>
            <person name="Kabir M.S."/>
            <person name="Jashni M.K."/>
            <person name="Kema G."/>
            <person name="Klaubauf S."/>
            <person name="Lapidus A."/>
            <person name="Levasseur A."/>
            <person name="Lindquist E."/>
            <person name="Mehrabi R."/>
            <person name="Ohm R.A."/>
            <person name="Owen T.J."/>
            <person name="Salamov A."/>
            <person name="Schwelm A."/>
            <person name="Schijlen E."/>
            <person name="Sun H."/>
            <person name="van den Burg H.A."/>
            <person name="van Ham R.C.H.J."/>
            <person name="Zhang S."/>
            <person name="Goodwin S.B."/>
            <person name="Grigoriev I.V."/>
            <person name="Collemare J."/>
            <person name="Bradshaw R.E."/>
        </authorList>
    </citation>
    <scope>NUCLEOTIDE SEQUENCE [LARGE SCALE GENOMIC DNA]</scope>
    <source>
        <strain evidence="2">NZE10 / CBS 128990</strain>
    </source>
</reference>
<dbReference type="HOGENOM" id="CLU_1496178_0_0_1"/>
<protein>
    <submittedName>
        <fullName evidence="1">Uncharacterized protein</fullName>
    </submittedName>
</protein>
<keyword evidence="2" id="KW-1185">Reference proteome</keyword>
<accession>M2WMI6</accession>
<reference evidence="1 2" key="2">
    <citation type="journal article" date="2012" name="PLoS Pathog.">
        <title>Diverse lifestyles and strategies of plant pathogenesis encoded in the genomes of eighteen Dothideomycetes fungi.</title>
        <authorList>
            <person name="Ohm R.A."/>
            <person name="Feau N."/>
            <person name="Henrissat B."/>
            <person name="Schoch C.L."/>
            <person name="Horwitz B.A."/>
            <person name="Barry K.W."/>
            <person name="Condon B.J."/>
            <person name="Copeland A.C."/>
            <person name="Dhillon B."/>
            <person name="Glaser F."/>
            <person name="Hesse C.N."/>
            <person name="Kosti I."/>
            <person name="LaButti K."/>
            <person name="Lindquist E.A."/>
            <person name="Lucas S."/>
            <person name="Salamov A.A."/>
            <person name="Bradshaw R.E."/>
            <person name="Ciuffetti L."/>
            <person name="Hamelin R.C."/>
            <person name="Kema G.H.J."/>
            <person name="Lawrence C."/>
            <person name="Scott J.A."/>
            <person name="Spatafora J.W."/>
            <person name="Turgeon B.G."/>
            <person name="de Wit P.J.G.M."/>
            <person name="Zhong S."/>
            <person name="Goodwin S.B."/>
            <person name="Grigoriev I.V."/>
        </authorList>
    </citation>
    <scope>NUCLEOTIDE SEQUENCE [LARGE SCALE GENOMIC DNA]</scope>
    <source>
        <strain evidence="2">NZE10 / CBS 128990</strain>
    </source>
</reference>
<gene>
    <name evidence="1" type="ORF">DOTSEDRAFT_72592</name>
</gene>
<proteinExistence type="predicted"/>
<sequence length="180" mass="20769">MRMSMTRAFDLLHFRRYSYLTLAAANLTIWSMTEYGRALAQSRVAATTVSVGVIPMWMRLIHVGLHASPPPLRSLHAYYRETRKVRQSRTHHVHTESKEKQHRLYRPPFHSRDHSMALSASRTLAYAFGTDHHYRRDARTLLLRKKHLLGTTLPVIVVMVTRRVGDNSGAKSTRQLGVKQ</sequence>
<dbReference type="AlphaFoldDB" id="M2WMI6"/>
<name>M2WMI6_DOTSN</name>
<evidence type="ECO:0000313" key="2">
    <source>
        <dbReference type="Proteomes" id="UP000016933"/>
    </source>
</evidence>
<dbReference type="EMBL" id="KB446540">
    <property type="protein sequence ID" value="EME43248.1"/>
    <property type="molecule type" value="Genomic_DNA"/>
</dbReference>
<dbReference type="Proteomes" id="UP000016933">
    <property type="component" value="Unassembled WGS sequence"/>
</dbReference>